<evidence type="ECO:0000256" key="3">
    <source>
        <dbReference type="ARBA" id="ARBA00022695"/>
    </source>
</evidence>
<evidence type="ECO:0000313" key="10">
    <source>
        <dbReference type="EMBL" id="CAG8555662.1"/>
    </source>
</evidence>
<name>A0A9N9FR27_9GLOM</name>
<keyword evidence="7" id="KW-0695">RNA-directed DNA polymerase</keyword>
<evidence type="ECO:0000259" key="9">
    <source>
        <dbReference type="PROSITE" id="PS50878"/>
    </source>
</evidence>
<evidence type="ECO:0000256" key="4">
    <source>
        <dbReference type="ARBA" id="ARBA00022722"/>
    </source>
</evidence>
<protein>
    <submittedName>
        <fullName evidence="10">11032_t:CDS:1</fullName>
    </submittedName>
</protein>
<accession>A0A9N9FR27</accession>
<evidence type="ECO:0000256" key="2">
    <source>
        <dbReference type="ARBA" id="ARBA00022679"/>
    </source>
</evidence>
<dbReference type="InterPro" id="IPR000477">
    <property type="entry name" value="RT_dom"/>
</dbReference>
<dbReference type="CDD" id="cd01647">
    <property type="entry name" value="RT_LTR"/>
    <property type="match status" value="1"/>
</dbReference>
<keyword evidence="2" id="KW-0808">Transferase</keyword>
<gene>
    <name evidence="10" type="ORF">POCULU_LOCUS5249</name>
</gene>
<evidence type="ECO:0000256" key="8">
    <source>
        <dbReference type="SAM" id="MobiDB-lite"/>
    </source>
</evidence>
<dbReference type="Pfam" id="PF00078">
    <property type="entry name" value="RVT_1"/>
    <property type="match status" value="1"/>
</dbReference>
<dbReference type="PROSITE" id="PS50878">
    <property type="entry name" value="RT_POL"/>
    <property type="match status" value="1"/>
</dbReference>
<feature type="domain" description="Reverse transcriptase" evidence="9">
    <location>
        <begin position="499"/>
        <end position="678"/>
    </location>
</feature>
<evidence type="ECO:0000313" key="11">
    <source>
        <dbReference type="Proteomes" id="UP000789572"/>
    </source>
</evidence>
<dbReference type="InterPro" id="IPR041373">
    <property type="entry name" value="RT_RNaseH"/>
</dbReference>
<comment type="caution">
    <text evidence="10">The sequence shown here is derived from an EMBL/GenBank/DDBJ whole genome shotgun (WGS) entry which is preliminary data.</text>
</comment>
<dbReference type="Pfam" id="PF00692">
    <property type="entry name" value="dUTPase"/>
    <property type="match status" value="1"/>
</dbReference>
<keyword evidence="4" id="KW-0540">Nuclease</keyword>
<dbReference type="InterPro" id="IPR043502">
    <property type="entry name" value="DNA/RNA_pol_sf"/>
</dbReference>
<dbReference type="SUPFAM" id="SSF56672">
    <property type="entry name" value="DNA/RNA polymerases"/>
    <property type="match status" value="1"/>
</dbReference>
<dbReference type="CDD" id="cd07557">
    <property type="entry name" value="trimeric_dUTPase"/>
    <property type="match status" value="1"/>
</dbReference>
<dbReference type="InterPro" id="IPR036157">
    <property type="entry name" value="dUTPase-like_sf"/>
</dbReference>
<dbReference type="GO" id="GO:0008233">
    <property type="term" value="F:peptidase activity"/>
    <property type="evidence" value="ECO:0007669"/>
    <property type="project" value="UniProtKB-KW"/>
</dbReference>
<keyword evidence="3" id="KW-0548">Nucleotidyltransferase</keyword>
<evidence type="ECO:0000256" key="7">
    <source>
        <dbReference type="ARBA" id="ARBA00022918"/>
    </source>
</evidence>
<proteinExistence type="predicted"/>
<dbReference type="Gene3D" id="3.10.10.10">
    <property type="entry name" value="HIV Type 1 Reverse Transcriptase, subunit A, domain 1"/>
    <property type="match status" value="1"/>
</dbReference>
<keyword evidence="6" id="KW-0378">Hydrolase</keyword>
<dbReference type="GO" id="GO:0003964">
    <property type="term" value="F:RNA-directed DNA polymerase activity"/>
    <property type="evidence" value="ECO:0007669"/>
    <property type="project" value="UniProtKB-KW"/>
</dbReference>
<dbReference type="InterPro" id="IPR050951">
    <property type="entry name" value="Retrovirus_Pol_polyprotein"/>
</dbReference>
<dbReference type="GO" id="GO:0006508">
    <property type="term" value="P:proteolysis"/>
    <property type="evidence" value="ECO:0007669"/>
    <property type="project" value="UniProtKB-KW"/>
</dbReference>
<reference evidence="10" key="1">
    <citation type="submission" date="2021-06" db="EMBL/GenBank/DDBJ databases">
        <authorList>
            <person name="Kallberg Y."/>
            <person name="Tangrot J."/>
            <person name="Rosling A."/>
        </authorList>
    </citation>
    <scope>NUCLEOTIDE SEQUENCE</scope>
    <source>
        <strain evidence="10">IA702</strain>
    </source>
</reference>
<dbReference type="Gene3D" id="2.70.40.10">
    <property type="match status" value="1"/>
</dbReference>
<dbReference type="InterPro" id="IPR029054">
    <property type="entry name" value="dUTPase-like"/>
</dbReference>
<dbReference type="SUPFAM" id="SSF51283">
    <property type="entry name" value="dUTPase-like"/>
    <property type="match status" value="1"/>
</dbReference>
<sequence length="950" mass="111433">MPRYPRPSVKRKRPPPNKEPFTIPKDPYPFDKQYHYPFCFPGIAGEEEDSDCQPCKRLWRMQGDMYEAKNRQKDNLYYNHATAWREYRDGTNSWDQIVEAYDPKHPSQDHYVYKTYRDKYREAVLQRIKEVDEYFAIKRGQINQHYNGKDYTVKWNSEGIQIDEQKLTWFQIKRNQRQLARRYKKATSIIFDFRGPYARCWCPQIPELILNDDEECEKCRQMVINTAIIGLIAKEQWIKEKKIHPWFTPIETRNLTWQKTAIPGPFEVQLLSKDAVLPTKAYNKDAAWDIYAAEDARPNQNGVLRIPTHIKLRYSPGHYGQLLTKSSQGERGEIVLAGVLDEGFTGEIQVLVTRVLHPEEFRITKGMKIAQLVIHSAPRVDIDGLTDTLSIRGKKGFGSSDPKRIQIIETNSVQYILSIQQDKDEKKTAEIDKLKKQYQDIFIPETESQGMTIKGTTISGFEHKIFLTDYTPIKQRVRPLAPIKAEYLEKEIQTMLDKNIIRKCPQGRVSWASPIVIVGKRGGKMRMCVDYRQLNDVTIKDPHPLPNIQEMIDKMGKAQYFTTLDLASGYWQVKMFPAHRKYTAFICPFGHYSFNVMPFGLCNAPATFQSMMETILLGFRAKFCEVYLDDIIIFSATWEEHLHHIQQIFQRLREYGVVLKESKCHFGKQETEYLGFMLTPDGYRTLDRIVKSVQNFENKSIGEKVDKKFVQSFLGTCGYYMKFIKDYATIAKPLSAFTRDKKKWREPAPPGTRRKWIYHEEENDFRWGQAQYDAFEKLKEILAKTTEDGGVRLQYPQKRWQYVVRTDASKQGIGAALLQIDPRDNQEWILQYRSRVFRPAEEGYDMHEKEALAIFWACKHWFYQYLYGAKFKLYTDHHSLIQAFGKRDKSCGERVRLWALQLSDLQYDIIHVEGKRNGLADWLSRNPLAVEQDIEEEDMPFVKLPPSNQN</sequence>
<dbReference type="Proteomes" id="UP000789572">
    <property type="component" value="Unassembled WGS sequence"/>
</dbReference>
<dbReference type="InterPro" id="IPR033704">
    <property type="entry name" value="dUTPase_trimeric"/>
</dbReference>
<dbReference type="FunFam" id="3.10.10.10:FF:000007">
    <property type="entry name" value="Retrovirus-related Pol polyprotein from transposon 17.6-like Protein"/>
    <property type="match status" value="1"/>
</dbReference>
<feature type="region of interest" description="Disordered" evidence="8">
    <location>
        <begin position="1"/>
        <end position="25"/>
    </location>
</feature>
<dbReference type="EMBL" id="CAJVPJ010000774">
    <property type="protein sequence ID" value="CAG8555662.1"/>
    <property type="molecule type" value="Genomic_DNA"/>
</dbReference>
<dbReference type="PANTHER" id="PTHR37984:SF5">
    <property type="entry name" value="PROTEIN NYNRIN-LIKE"/>
    <property type="match status" value="1"/>
</dbReference>
<keyword evidence="5" id="KW-0255">Endonuclease</keyword>
<dbReference type="Gene3D" id="3.30.70.270">
    <property type="match status" value="2"/>
</dbReference>
<keyword evidence="11" id="KW-1185">Reference proteome</keyword>
<evidence type="ECO:0000256" key="1">
    <source>
        <dbReference type="ARBA" id="ARBA00022670"/>
    </source>
</evidence>
<dbReference type="Pfam" id="PF17917">
    <property type="entry name" value="RT_RNaseH"/>
    <property type="match status" value="1"/>
</dbReference>
<dbReference type="PANTHER" id="PTHR37984">
    <property type="entry name" value="PROTEIN CBG26694"/>
    <property type="match status" value="1"/>
</dbReference>
<dbReference type="CDD" id="cd09274">
    <property type="entry name" value="RNase_HI_RT_Ty3"/>
    <property type="match status" value="1"/>
</dbReference>
<dbReference type="OrthoDB" id="5920460at2759"/>
<dbReference type="AlphaFoldDB" id="A0A9N9FR27"/>
<keyword evidence="1" id="KW-0645">Protease</keyword>
<dbReference type="GO" id="GO:0004519">
    <property type="term" value="F:endonuclease activity"/>
    <property type="evidence" value="ECO:0007669"/>
    <property type="project" value="UniProtKB-KW"/>
</dbReference>
<evidence type="ECO:0000256" key="5">
    <source>
        <dbReference type="ARBA" id="ARBA00022759"/>
    </source>
</evidence>
<dbReference type="InterPro" id="IPR043128">
    <property type="entry name" value="Rev_trsase/Diguanyl_cyclase"/>
</dbReference>
<organism evidence="10 11">
    <name type="scientific">Paraglomus occultum</name>
    <dbReference type="NCBI Taxonomy" id="144539"/>
    <lineage>
        <taxon>Eukaryota</taxon>
        <taxon>Fungi</taxon>
        <taxon>Fungi incertae sedis</taxon>
        <taxon>Mucoromycota</taxon>
        <taxon>Glomeromycotina</taxon>
        <taxon>Glomeromycetes</taxon>
        <taxon>Paraglomerales</taxon>
        <taxon>Paraglomeraceae</taxon>
        <taxon>Paraglomus</taxon>
    </lineage>
</organism>
<evidence type="ECO:0000256" key="6">
    <source>
        <dbReference type="ARBA" id="ARBA00022801"/>
    </source>
</evidence>